<feature type="domain" description="DUF2070" evidence="2">
    <location>
        <begin position="8"/>
        <end position="521"/>
    </location>
</feature>
<keyword evidence="1" id="KW-1133">Transmembrane helix</keyword>
<dbReference type="Pfam" id="PF09843">
    <property type="entry name" value="DUF2070"/>
    <property type="match status" value="1"/>
</dbReference>
<reference evidence="3 4" key="1">
    <citation type="submission" date="2020-02" db="EMBL/GenBank/DDBJ databases">
        <title>Comparative genome analysis reveals the metabolism and evolution of the thermophilic archaeal genus Metallosphaera.</title>
        <authorList>
            <person name="Jiang C."/>
        </authorList>
    </citation>
    <scope>NUCLEOTIDE SEQUENCE [LARGE SCALE GENOMIC DNA]</scope>
    <source>
        <strain evidence="3 4">Ric-A</strain>
    </source>
</reference>
<dbReference type="RefSeq" id="WP_174631517.1">
    <property type="nucleotide sequence ID" value="NZ_CP049074.1"/>
</dbReference>
<organism evidence="3 4">
    <name type="scientific">Metallosphaera tengchongensis</name>
    <dbReference type="NCBI Taxonomy" id="1532350"/>
    <lineage>
        <taxon>Archaea</taxon>
        <taxon>Thermoproteota</taxon>
        <taxon>Thermoprotei</taxon>
        <taxon>Sulfolobales</taxon>
        <taxon>Sulfolobaceae</taxon>
        <taxon>Metallosphaera</taxon>
    </lineage>
</organism>
<dbReference type="AlphaFoldDB" id="A0A6N0NUB5"/>
<dbReference type="OrthoDB" id="8914at2157"/>
<dbReference type="KEGG" id="mten:GWK48_08965"/>
<keyword evidence="1" id="KW-0812">Transmembrane</keyword>
<dbReference type="InterPro" id="IPR019204">
    <property type="entry name" value="DUF2070_membrane"/>
</dbReference>
<evidence type="ECO:0000256" key="1">
    <source>
        <dbReference type="SAM" id="Phobius"/>
    </source>
</evidence>
<feature type="transmembrane region" description="Helical" evidence="1">
    <location>
        <begin position="132"/>
        <end position="152"/>
    </location>
</feature>
<feature type="transmembrane region" description="Helical" evidence="1">
    <location>
        <begin position="511"/>
        <end position="532"/>
    </location>
</feature>
<dbReference type="EMBL" id="CP049074">
    <property type="protein sequence ID" value="QKR00484.1"/>
    <property type="molecule type" value="Genomic_DNA"/>
</dbReference>
<evidence type="ECO:0000313" key="4">
    <source>
        <dbReference type="Proteomes" id="UP000509301"/>
    </source>
</evidence>
<accession>A0A6N0NUB5</accession>
<dbReference type="Proteomes" id="UP000509301">
    <property type="component" value="Chromosome"/>
</dbReference>
<keyword evidence="1" id="KW-0472">Membrane</keyword>
<gene>
    <name evidence="3" type="ORF">GWK48_08965</name>
</gene>
<keyword evidence="4" id="KW-1185">Reference proteome</keyword>
<sequence length="534" mass="60227">MDSEKLTRNYYSKFIRLPSTEALSVWVGIEFVLSILRSLSDGFGYALGFGVYMVLSFMALRKRIRTALAMTGMFGVVYLIVSFFPLVIPLSFGLFIPLYTYVMLIDYGDLSSPAISTATGFIPSLFTLKGDFLLDVAFYLAVGLFSYFYLIFINRRGRKITGIPSLNIVRPFLKAMSYRREEELEAFLERISTNFTTSILLLKLGDVVLVLPRLHYGMYGNVGSSPFPYQVEELTKGKMLIFHGPGSHELDCPSKRESMKVAKAISSAINEDKWTSLRPGGIASFKEDRFRFTTLLFDKISVSFSERPGFGIDDLPGGLWEEMLRTGNFLVDCHNESLKEEIGHRDERALKNFISRKRLVTGETKLGVGYGEAEIESGCEGICSRKVKALIIGDGKRRLLILYVFANNANEETGKLAKERFKDKFDHVILVTPDDHSCTGTSFGNLYTPVEACPAILNSFERAVENAESNFKEDVESKYMIISVRTKIIGRFISAMVEGLEQVGNLAMKTFWIPLIFPYLLLFLLLFGDYFVKL</sequence>
<evidence type="ECO:0000259" key="2">
    <source>
        <dbReference type="Pfam" id="PF09843"/>
    </source>
</evidence>
<dbReference type="GeneID" id="55642071"/>
<proteinExistence type="predicted"/>
<feature type="transmembrane region" description="Helical" evidence="1">
    <location>
        <begin position="72"/>
        <end position="96"/>
    </location>
</feature>
<protein>
    <submittedName>
        <fullName evidence="3">DUF2070 family protein</fullName>
    </submittedName>
</protein>
<name>A0A6N0NUB5_9CREN</name>
<evidence type="ECO:0000313" key="3">
    <source>
        <dbReference type="EMBL" id="QKR00484.1"/>
    </source>
</evidence>
<feature type="transmembrane region" description="Helical" evidence="1">
    <location>
        <begin position="42"/>
        <end position="60"/>
    </location>
</feature>